<reference evidence="1 2" key="1">
    <citation type="journal article" date="2021" name="Hortic Res">
        <title>High-quality reference genome and annotation aids understanding of berry development for evergreen blueberry (Vaccinium darrowii).</title>
        <authorList>
            <person name="Yu J."/>
            <person name="Hulse-Kemp A.M."/>
            <person name="Babiker E."/>
            <person name="Staton M."/>
        </authorList>
    </citation>
    <scope>NUCLEOTIDE SEQUENCE [LARGE SCALE GENOMIC DNA]</scope>
    <source>
        <strain evidence="2">cv. NJ 8807/NJ 8810</strain>
        <tissue evidence="1">Young leaf</tissue>
    </source>
</reference>
<protein>
    <submittedName>
        <fullName evidence="1">Uncharacterized protein</fullName>
    </submittedName>
</protein>
<organism evidence="1 2">
    <name type="scientific">Vaccinium darrowii</name>
    <dbReference type="NCBI Taxonomy" id="229202"/>
    <lineage>
        <taxon>Eukaryota</taxon>
        <taxon>Viridiplantae</taxon>
        <taxon>Streptophyta</taxon>
        <taxon>Embryophyta</taxon>
        <taxon>Tracheophyta</taxon>
        <taxon>Spermatophyta</taxon>
        <taxon>Magnoliopsida</taxon>
        <taxon>eudicotyledons</taxon>
        <taxon>Gunneridae</taxon>
        <taxon>Pentapetalae</taxon>
        <taxon>asterids</taxon>
        <taxon>Ericales</taxon>
        <taxon>Ericaceae</taxon>
        <taxon>Vaccinioideae</taxon>
        <taxon>Vaccinieae</taxon>
        <taxon>Vaccinium</taxon>
    </lineage>
</organism>
<sequence>MQPTSSLLLALVVIFFLLSGQNLLEVEGKLKFSETNLWKSIQSEDGDVIDFIDIYKQPAFQHPLLTKPQNPDDA</sequence>
<evidence type="ECO:0000313" key="2">
    <source>
        <dbReference type="Proteomes" id="UP000828048"/>
    </source>
</evidence>
<accession>A0ACB7ZJ03</accession>
<proteinExistence type="predicted"/>
<keyword evidence="2" id="KW-1185">Reference proteome</keyword>
<name>A0ACB7ZJ03_9ERIC</name>
<dbReference type="Proteomes" id="UP000828048">
    <property type="component" value="Chromosome 9"/>
</dbReference>
<comment type="caution">
    <text evidence="1">The sequence shown here is derived from an EMBL/GenBank/DDBJ whole genome shotgun (WGS) entry which is preliminary data.</text>
</comment>
<gene>
    <name evidence="1" type="ORF">Vadar_006831</name>
</gene>
<dbReference type="EMBL" id="CM037159">
    <property type="protein sequence ID" value="KAH7865449.1"/>
    <property type="molecule type" value="Genomic_DNA"/>
</dbReference>
<evidence type="ECO:0000313" key="1">
    <source>
        <dbReference type="EMBL" id="KAH7865449.1"/>
    </source>
</evidence>